<evidence type="ECO:0000256" key="1">
    <source>
        <dbReference type="ARBA" id="ARBA00022737"/>
    </source>
</evidence>
<dbReference type="SUPFAM" id="SSF48403">
    <property type="entry name" value="Ankyrin repeat"/>
    <property type="match status" value="1"/>
</dbReference>
<accession>A0A0B4GE97</accession>
<dbReference type="OrthoDB" id="20872at2759"/>
<feature type="repeat" description="ANK" evidence="3">
    <location>
        <begin position="262"/>
        <end position="294"/>
    </location>
</feature>
<evidence type="ECO:0000313" key="5">
    <source>
        <dbReference type="EMBL" id="KID85320.1"/>
    </source>
</evidence>
<dbReference type="AlphaFoldDB" id="A0A0B4GE97"/>
<dbReference type="SMART" id="SM00248">
    <property type="entry name" value="ANK"/>
    <property type="match status" value="6"/>
</dbReference>
<dbReference type="InterPro" id="IPR002110">
    <property type="entry name" value="Ankyrin_rpt"/>
</dbReference>
<evidence type="ECO:0000256" key="4">
    <source>
        <dbReference type="SAM" id="MobiDB-lite"/>
    </source>
</evidence>
<dbReference type="InterPro" id="IPR036770">
    <property type="entry name" value="Ankyrin_rpt-contain_sf"/>
</dbReference>
<feature type="region of interest" description="Disordered" evidence="4">
    <location>
        <begin position="18"/>
        <end position="38"/>
    </location>
</feature>
<dbReference type="HOGENOM" id="CLU_852804_0_0_1"/>
<feature type="repeat" description="ANK" evidence="3">
    <location>
        <begin position="193"/>
        <end position="225"/>
    </location>
</feature>
<feature type="repeat" description="ANK" evidence="3">
    <location>
        <begin position="160"/>
        <end position="192"/>
    </location>
</feature>
<organism evidence="5 6">
    <name type="scientific">Metarhizium guizhouense (strain ARSEF 977)</name>
    <dbReference type="NCBI Taxonomy" id="1276136"/>
    <lineage>
        <taxon>Eukaryota</taxon>
        <taxon>Fungi</taxon>
        <taxon>Dikarya</taxon>
        <taxon>Ascomycota</taxon>
        <taxon>Pezizomycotina</taxon>
        <taxon>Sordariomycetes</taxon>
        <taxon>Hypocreomycetidae</taxon>
        <taxon>Hypocreales</taxon>
        <taxon>Clavicipitaceae</taxon>
        <taxon>Metarhizium</taxon>
    </lineage>
</organism>
<dbReference type="PROSITE" id="PS50297">
    <property type="entry name" value="ANK_REP_REGION"/>
    <property type="match status" value="5"/>
</dbReference>
<proteinExistence type="predicted"/>
<dbReference type="Pfam" id="PF12796">
    <property type="entry name" value="Ank_2"/>
    <property type="match status" value="3"/>
</dbReference>
<evidence type="ECO:0000256" key="3">
    <source>
        <dbReference type="PROSITE-ProRule" id="PRU00023"/>
    </source>
</evidence>
<dbReference type="Gene3D" id="1.25.40.20">
    <property type="entry name" value="Ankyrin repeat-containing domain"/>
    <property type="match status" value="3"/>
</dbReference>
<protein>
    <submittedName>
        <fullName evidence="5">Ankyrin repeat-containing domain protein</fullName>
    </submittedName>
</protein>
<dbReference type="PROSITE" id="PS50088">
    <property type="entry name" value="ANK_REPEAT"/>
    <property type="match status" value="5"/>
</dbReference>
<evidence type="ECO:0000256" key="2">
    <source>
        <dbReference type="ARBA" id="ARBA00023043"/>
    </source>
</evidence>
<reference evidence="5 6" key="1">
    <citation type="journal article" date="2014" name="Proc. Natl. Acad. Sci. U.S.A.">
        <title>Trajectory and genomic determinants of fungal-pathogen speciation and host adaptation.</title>
        <authorList>
            <person name="Hu X."/>
            <person name="Xiao G."/>
            <person name="Zheng P."/>
            <person name="Shang Y."/>
            <person name="Su Y."/>
            <person name="Zhang X."/>
            <person name="Liu X."/>
            <person name="Zhan S."/>
            <person name="St Leger R.J."/>
            <person name="Wang C."/>
        </authorList>
    </citation>
    <scope>NUCLEOTIDE SEQUENCE [LARGE SCALE GENOMIC DNA]</scope>
    <source>
        <strain evidence="5 6">ARSEF 977</strain>
    </source>
</reference>
<feature type="repeat" description="ANK" evidence="3">
    <location>
        <begin position="295"/>
        <end position="326"/>
    </location>
</feature>
<dbReference type="InterPro" id="IPR051637">
    <property type="entry name" value="Ank_repeat_dom-contain_49"/>
</dbReference>
<dbReference type="PANTHER" id="PTHR24180">
    <property type="entry name" value="CYCLIN-DEPENDENT KINASE INHIBITOR 2C-RELATED"/>
    <property type="match status" value="1"/>
</dbReference>
<evidence type="ECO:0000313" key="6">
    <source>
        <dbReference type="Proteomes" id="UP000031192"/>
    </source>
</evidence>
<dbReference type="PRINTS" id="PR01415">
    <property type="entry name" value="ANKYRIN"/>
</dbReference>
<keyword evidence="2 3" id="KW-0040">ANK repeat</keyword>
<feature type="repeat" description="ANK" evidence="3">
    <location>
        <begin position="127"/>
        <end position="159"/>
    </location>
</feature>
<gene>
    <name evidence="5" type="ORF">MGU_07558</name>
</gene>
<dbReference type="Proteomes" id="UP000031192">
    <property type="component" value="Unassembled WGS sequence"/>
</dbReference>
<keyword evidence="6" id="KW-1185">Reference proteome</keyword>
<keyword evidence="1" id="KW-0677">Repeat</keyword>
<name>A0A0B4GE97_METGA</name>
<sequence length="326" mass="35889">MNKESVVFTKDSFRRLLNADSIPQPPSGREHMKDAPLPPKLWSFPDRNIIVSLTVPNQKGCWDKDLLDYTQPGTPPEPSGENWLEQWKSWKLEHDAAFYESPDNDPVLVHLGKRKASQFDINFQDSVGRTGLSFAAQSGDIETIERLLSMGADIELPDQDGQTPLIWAAYNGHEATVRLLLELGARVGAADNSRRTPLSWAVGRDHESVVRLLLGQGAEFDAVDNSRRTPLLWAAEGGSDVMARIVVEKGRHVNIEALDPEDQQTPLSLAAEKAHEKVVRVLLANGANPSAVDSQGLTPLSWATDNGHDEVAQLLRSFGAQSRPLS</sequence>
<dbReference type="EMBL" id="AZNH01000032">
    <property type="protein sequence ID" value="KID85320.1"/>
    <property type="molecule type" value="Genomic_DNA"/>
</dbReference>
<comment type="caution">
    <text evidence="5">The sequence shown here is derived from an EMBL/GenBank/DDBJ whole genome shotgun (WGS) entry which is preliminary data.</text>
</comment>
<dbReference type="PANTHER" id="PTHR24180:SF45">
    <property type="entry name" value="POLY [ADP-RIBOSE] POLYMERASE TANKYRASE"/>
    <property type="match status" value="1"/>
</dbReference>